<feature type="domain" description="Thiamine pyrophosphate enzyme N-terminal TPP-binding" evidence="7">
    <location>
        <begin position="49"/>
        <end position="161"/>
    </location>
</feature>
<evidence type="ECO:0000259" key="6">
    <source>
        <dbReference type="Pfam" id="PF02775"/>
    </source>
</evidence>
<organism evidence="8 9">
    <name type="scientific">Kitasatospora aburaviensis</name>
    <dbReference type="NCBI Taxonomy" id="67265"/>
    <lineage>
        <taxon>Bacteria</taxon>
        <taxon>Bacillati</taxon>
        <taxon>Actinomycetota</taxon>
        <taxon>Actinomycetes</taxon>
        <taxon>Kitasatosporales</taxon>
        <taxon>Streptomycetaceae</taxon>
        <taxon>Kitasatospora</taxon>
    </lineage>
</organism>
<comment type="similarity">
    <text evidence="1 3">Belongs to the TPP enzyme family.</text>
</comment>
<keyword evidence="9" id="KW-1185">Reference proteome</keyword>
<dbReference type="InterPro" id="IPR045229">
    <property type="entry name" value="TPP_enz"/>
</dbReference>
<protein>
    <submittedName>
        <fullName evidence="8">Thiamine pyrophosphate-binding protein</fullName>
    </submittedName>
</protein>
<dbReference type="InterPro" id="IPR012000">
    <property type="entry name" value="Thiamin_PyroP_enz_cen_dom"/>
</dbReference>
<gene>
    <name evidence="8" type="ORF">ACFP0N_26770</name>
</gene>
<feature type="domain" description="Thiamine pyrophosphate enzyme TPP-binding" evidence="6">
    <location>
        <begin position="443"/>
        <end position="585"/>
    </location>
</feature>
<evidence type="ECO:0000259" key="5">
    <source>
        <dbReference type="Pfam" id="PF00205"/>
    </source>
</evidence>
<dbReference type="InterPro" id="IPR029035">
    <property type="entry name" value="DHS-like_NAD/FAD-binding_dom"/>
</dbReference>
<dbReference type="InterPro" id="IPR011766">
    <property type="entry name" value="TPP_enzyme_TPP-bd"/>
</dbReference>
<evidence type="ECO:0000256" key="3">
    <source>
        <dbReference type="RuleBase" id="RU362132"/>
    </source>
</evidence>
<reference evidence="9" key="1">
    <citation type="journal article" date="2019" name="Int. J. Syst. Evol. Microbiol.">
        <title>The Global Catalogue of Microorganisms (GCM) 10K type strain sequencing project: providing services to taxonomists for standard genome sequencing and annotation.</title>
        <authorList>
            <consortium name="The Broad Institute Genomics Platform"/>
            <consortium name="The Broad Institute Genome Sequencing Center for Infectious Disease"/>
            <person name="Wu L."/>
            <person name="Ma J."/>
        </authorList>
    </citation>
    <scope>NUCLEOTIDE SEQUENCE [LARGE SCALE GENOMIC DNA]</scope>
    <source>
        <strain evidence="9">CGMCC 4.1469</strain>
    </source>
</reference>
<evidence type="ECO:0000256" key="1">
    <source>
        <dbReference type="ARBA" id="ARBA00007812"/>
    </source>
</evidence>
<comment type="caution">
    <text evidence="8">The sequence shown here is derived from an EMBL/GenBank/DDBJ whole genome shotgun (WGS) entry which is preliminary data.</text>
</comment>
<feature type="region of interest" description="Disordered" evidence="4">
    <location>
        <begin position="636"/>
        <end position="657"/>
    </location>
</feature>
<feature type="compositionally biased region" description="Low complexity" evidence="4">
    <location>
        <begin position="636"/>
        <end position="650"/>
    </location>
</feature>
<dbReference type="Pfam" id="PF00205">
    <property type="entry name" value="TPP_enzyme_M"/>
    <property type="match status" value="1"/>
</dbReference>
<dbReference type="SUPFAM" id="SSF52467">
    <property type="entry name" value="DHS-like NAD/FAD-binding domain"/>
    <property type="match status" value="1"/>
</dbReference>
<dbReference type="InterPro" id="IPR012001">
    <property type="entry name" value="Thiamin_PyroP_enz_TPP-bd_dom"/>
</dbReference>
<dbReference type="Pfam" id="PF02776">
    <property type="entry name" value="TPP_enzyme_N"/>
    <property type="match status" value="1"/>
</dbReference>
<sequence>MAGATTTTGAAASDRAGSATASGRVGSAAASEQAGPAAAADRAGATASTVADALVTSLRDWGVRYVFGVSGANIEHLHDAVHRLGRGRLASVLARREDGAAFMADGHARVHRTLGVCCSTSGGALVNLAVGLAESYAESVPVLALVGQPPQALAGKGAFQDGSGIGRTVDSALLLSAVTKRTVTLTDPERLWEELAEAARTALSGRPGPVALLVPRDVFERPVPERPADWPSAPEELVERPEVDEDEVRALFDALREAKRPVVLLGHGVRRSADRDAVAEFVREARIPVATTMSARAEFANSDPLFLGVAGVVGHPSAHAAVQDSDLVVAIGAGLNAMTRGPLGDLRGDRLAVVNIDPGEASRAASPGLVVRADAGAAARRLLELLRKEPFQAEELAGYRRTRFRPRPAPGLDPAPVGGSLLQSEAIAALTAFLPAEGHLVLDAGNCASAAIHLSDVPDGASSTIALGAGGMGYSLGAAVGAQLGSAAGSRTVVILGDGAFLMNGLEVHTAVDLRLPVLYVVFNNAMHGMCVTRQQTYFDSRIESVRYAPVDIATVARGLGGPDRLWVASADSREELDRALAEYAARSAAAPDGTGLPGLLELRLAREEVPPFTPFLPLDEPTYYVDEAAPAEVTVPAPRSAAADRPAVPGRAGVSA</sequence>
<dbReference type="EMBL" id="JBHSOD010000041">
    <property type="protein sequence ID" value="MFC5888576.1"/>
    <property type="molecule type" value="Genomic_DNA"/>
</dbReference>
<accession>A0ABW1F5K9</accession>
<dbReference type="Gene3D" id="3.40.50.970">
    <property type="match status" value="2"/>
</dbReference>
<dbReference type="SUPFAM" id="SSF52518">
    <property type="entry name" value="Thiamin diphosphate-binding fold (THDP-binding)"/>
    <property type="match status" value="2"/>
</dbReference>
<dbReference type="CDD" id="cd07035">
    <property type="entry name" value="TPP_PYR_POX_like"/>
    <property type="match status" value="1"/>
</dbReference>
<evidence type="ECO:0000256" key="4">
    <source>
        <dbReference type="SAM" id="MobiDB-lite"/>
    </source>
</evidence>
<dbReference type="PANTHER" id="PTHR18968:SF13">
    <property type="entry name" value="ACETOLACTATE SYNTHASE CATALYTIC SUBUNIT, MITOCHONDRIAL"/>
    <property type="match status" value="1"/>
</dbReference>
<dbReference type="Pfam" id="PF02775">
    <property type="entry name" value="TPP_enzyme_C"/>
    <property type="match status" value="1"/>
</dbReference>
<dbReference type="CDD" id="cd00568">
    <property type="entry name" value="TPP_enzymes"/>
    <property type="match status" value="1"/>
</dbReference>
<dbReference type="InterPro" id="IPR029061">
    <property type="entry name" value="THDP-binding"/>
</dbReference>
<evidence type="ECO:0000313" key="8">
    <source>
        <dbReference type="EMBL" id="MFC5888576.1"/>
    </source>
</evidence>
<evidence type="ECO:0000259" key="7">
    <source>
        <dbReference type="Pfam" id="PF02776"/>
    </source>
</evidence>
<proteinExistence type="inferred from homology"/>
<dbReference type="PANTHER" id="PTHR18968">
    <property type="entry name" value="THIAMINE PYROPHOSPHATE ENZYMES"/>
    <property type="match status" value="1"/>
</dbReference>
<feature type="region of interest" description="Disordered" evidence="4">
    <location>
        <begin position="1"/>
        <end position="28"/>
    </location>
</feature>
<evidence type="ECO:0000313" key="9">
    <source>
        <dbReference type="Proteomes" id="UP001596067"/>
    </source>
</evidence>
<feature type="domain" description="Thiamine pyrophosphate enzyme central" evidence="5">
    <location>
        <begin position="249"/>
        <end position="382"/>
    </location>
</feature>
<dbReference type="RefSeq" id="WP_313763513.1">
    <property type="nucleotide sequence ID" value="NZ_BAAAVH010000113.1"/>
</dbReference>
<keyword evidence="2 3" id="KW-0786">Thiamine pyrophosphate</keyword>
<dbReference type="Gene3D" id="3.40.50.1220">
    <property type="entry name" value="TPP-binding domain"/>
    <property type="match status" value="1"/>
</dbReference>
<evidence type="ECO:0000256" key="2">
    <source>
        <dbReference type="ARBA" id="ARBA00023052"/>
    </source>
</evidence>
<name>A0ABW1F5K9_9ACTN</name>
<dbReference type="Proteomes" id="UP001596067">
    <property type="component" value="Unassembled WGS sequence"/>
</dbReference>